<evidence type="ECO:0000313" key="2">
    <source>
        <dbReference type="EnsemblMetazoa" id="ASTEI08166-PA"/>
    </source>
</evidence>
<dbReference type="PROSITE" id="PS50010">
    <property type="entry name" value="DH_2"/>
    <property type="match status" value="1"/>
</dbReference>
<dbReference type="OMA" id="CITSTPH"/>
<dbReference type="SUPFAM" id="SSF50156">
    <property type="entry name" value="PDZ domain-like"/>
    <property type="match status" value="1"/>
</dbReference>
<evidence type="ECO:0000256" key="1">
    <source>
        <dbReference type="SAM" id="MobiDB-lite"/>
    </source>
</evidence>
<dbReference type="STRING" id="30069.A0A182YI80"/>
<dbReference type="PROSITE" id="PS50004">
    <property type="entry name" value="C2"/>
    <property type="match status" value="1"/>
</dbReference>
<dbReference type="Pfam" id="PF16056">
    <property type="entry name" value="DUF4799"/>
    <property type="match status" value="1"/>
</dbReference>
<dbReference type="PANTHER" id="PTHR46848">
    <property type="entry name" value="REGULATOR OF G-PROTEIN SIGNALING 3"/>
    <property type="match status" value="1"/>
</dbReference>
<feature type="region of interest" description="Disordered" evidence="1">
    <location>
        <begin position="657"/>
        <end position="696"/>
    </location>
</feature>
<reference evidence="2" key="2">
    <citation type="submission" date="2020-05" db="UniProtKB">
        <authorList>
            <consortium name="EnsemblMetazoa"/>
        </authorList>
    </citation>
    <scope>IDENTIFICATION</scope>
    <source>
        <strain evidence="2">Indian</strain>
    </source>
</reference>
<feature type="region of interest" description="Disordered" evidence="1">
    <location>
        <begin position="1369"/>
        <end position="1390"/>
    </location>
</feature>
<name>A0A182YI80_ANOST</name>
<dbReference type="SUPFAM" id="SSF48065">
    <property type="entry name" value="DBL homology domain (DH-domain)"/>
    <property type="match status" value="1"/>
</dbReference>
<dbReference type="InterPro" id="IPR035899">
    <property type="entry name" value="DBL_dom_sf"/>
</dbReference>
<dbReference type="Gene3D" id="2.30.42.10">
    <property type="match status" value="1"/>
</dbReference>
<proteinExistence type="predicted"/>
<organism evidence="2 3">
    <name type="scientific">Anopheles stephensi</name>
    <name type="common">Indo-Pakistan malaria mosquito</name>
    <dbReference type="NCBI Taxonomy" id="30069"/>
    <lineage>
        <taxon>Eukaryota</taxon>
        <taxon>Metazoa</taxon>
        <taxon>Ecdysozoa</taxon>
        <taxon>Arthropoda</taxon>
        <taxon>Hexapoda</taxon>
        <taxon>Insecta</taxon>
        <taxon>Pterygota</taxon>
        <taxon>Neoptera</taxon>
        <taxon>Endopterygota</taxon>
        <taxon>Diptera</taxon>
        <taxon>Nematocera</taxon>
        <taxon>Culicoidea</taxon>
        <taxon>Culicidae</taxon>
        <taxon>Anophelinae</taxon>
        <taxon>Anopheles</taxon>
    </lineage>
</organism>
<dbReference type="Proteomes" id="UP000076408">
    <property type="component" value="Unassembled WGS sequence"/>
</dbReference>
<sequence>MLKWTVTKRAEASAKNVLPQSKALLQQRHHARRSLGVLDERLAAVTTEGSVSGGPKNKKVRRSLGGSAHEICANYDKENQCITSTPHPAIGRTVGSPYSMALRDVSNITPNTTPCRPSNTTPQSRKRTLAASPVSPGGLKRKEHVESVRETYATTLPTFDIEYSPCGVKDVPFLALRGLGLTEFDNPGRYFPADEQGPSAKRMKTFIKPLVLANDLPLPPKEDKLNPCLTPLSSRLSELRFNKLNFKRPLSVGKTITSLSQPAPPPLPPTSTENMEDSELSLNSSEMGDLTLDKMIDAILESAKKDSRWATPRPKRSLSVKSKQSKGSSPTYTPADDPAADLYLEPRCPPRMLRQDGETTIILEETASHINEREVKTPDTKQEQHRAVSVTAAKVDFFRQSLIKSVAASPLEAACHLRRQKAVRRKHKLETGGNSAKVGSQQNEATLDDCPTAIIRCKDLQRNTSTSSTAGSNAINAYVKVALISPGGSQTSQTDLGFQRTTVHRNSSNPCYDQRFQFETHPNDERRVQLAVWHRDREYKRSEFLGCMSFPIKHGINGTYRLQPQSCLTNPTTPIQETMCENSQSSMEELMNAEDSGSAKATSTVTSTTASLAAGTNVGTTGHAPAEPISLSKKAIHQRDADENLFLRFLELDPSPDASVATSGPGTVGQTTPATPRRSSVVAPKPITGPTSAGRTPFTITKRLARTGDRGFGFSIVWTHPPRVEKVESGLSADRAGILPGDYVVFVDKHNVVTMPEQDVLNLIRTQGNTLLLEIFRRPQSTQGSLQIQSRTNGLRNMVSGLAPALNLAGIGNSTGNINNAASLNVSAGGALAQQEEAEQFARTSPSPYGVARSSTACSNISIETAKRKLHLPQVTFSKESIVQQFPDDHRRKFLYQLISREQHFINAINFGIERFVNPLRERKDLISPNDHKVLFQNIDELSRISEDILEQVIQDETEPQIHFASRVYLSKSTALCAAYRKYCNGLKKADCVLVNKSRNSNCDFMKFITEPPVPRKRPDLTTFIHRPLQHFREILKLVQMIASHCRVDSEEHNNFHSIISELQAAYREITVGGGLMEPIGEGRPLLTLQDLEARMVFTKCKPFQLASHGRQWIFGGDLSRVEGRSIKPYWTLLFSDILLFAKVSRDRVLFITEEPIALSTITDSCFNIRKKGTEFRITIDPNGRQIESPTVHCAPDLTRTPKKNSKKRYIVLRAPSTELKAVWQNLLTRQIFLVNATLGSTPMSSPLDSPDILQSFVPISDIGATATSASSVKVPSLDGIHLKNQQVCSLGSLPLATYCHSNSNISNASFHNVATTVLSGIGIGSGRKHSSLSGRSNTVDSRSYRSLATVQDSISELPELILLQHGTKHSSANDSASRKNPVGMNKADGALGTTATDEINHNYLNNAVAACGASSEDLHNNQAPISTRDRILHSFSRGSRDNMRSVVEFSLSSVGRSFIDNGDESDQDAHSVVLEEEYLPTPDTPPPNVSPSSSNRVSDTFSNDFKEMIIPPSATVSPIEANQQRNKATDCSKYLLASGYGGSWDLLELDLDFHQVNCDPSFGNDVTEAEFLGDDDDPFGMLPTQPTPPNLLDL</sequence>
<feature type="compositionally biased region" description="Polar residues" evidence="1">
    <location>
        <begin position="319"/>
        <end position="332"/>
    </location>
</feature>
<feature type="compositionally biased region" description="Pro residues" evidence="1">
    <location>
        <begin position="1586"/>
        <end position="1595"/>
    </location>
</feature>
<dbReference type="Gene3D" id="2.30.29.30">
    <property type="entry name" value="Pleckstrin-homology domain (PH domain)/Phosphotyrosine-binding domain (PTB)"/>
    <property type="match status" value="1"/>
</dbReference>
<feature type="compositionally biased region" description="Polar residues" evidence="1">
    <location>
        <begin position="660"/>
        <end position="678"/>
    </location>
</feature>
<dbReference type="InterPro" id="IPR000008">
    <property type="entry name" value="C2_dom"/>
</dbReference>
<dbReference type="Pfam" id="PF00168">
    <property type="entry name" value="C2"/>
    <property type="match status" value="1"/>
</dbReference>
<dbReference type="PANTHER" id="PTHR46848:SF1">
    <property type="entry name" value="REGULATOR OF G-PROTEIN SIGNALING 3"/>
    <property type="match status" value="1"/>
</dbReference>
<feature type="region of interest" description="Disordered" evidence="1">
    <location>
        <begin position="255"/>
        <end position="283"/>
    </location>
</feature>
<dbReference type="InterPro" id="IPR000219">
    <property type="entry name" value="DH_dom"/>
</dbReference>
<dbReference type="InterPro" id="IPR032057">
    <property type="entry name" value="DUF4799"/>
</dbReference>
<feature type="region of interest" description="Disordered" evidence="1">
    <location>
        <begin position="306"/>
        <end position="344"/>
    </location>
</feature>
<dbReference type="VEuPathDB" id="VectorBase:ASTEI20_034424"/>
<dbReference type="PROSITE" id="PS50106">
    <property type="entry name" value="PDZ"/>
    <property type="match status" value="1"/>
</dbReference>
<dbReference type="Gene3D" id="2.60.40.150">
    <property type="entry name" value="C2 domain"/>
    <property type="match status" value="1"/>
</dbReference>
<dbReference type="SUPFAM" id="SSF50729">
    <property type="entry name" value="PH domain-like"/>
    <property type="match status" value="1"/>
</dbReference>
<dbReference type="EnsemblMetazoa" id="ASTEI08166-RA">
    <property type="protein sequence ID" value="ASTEI08166-PA"/>
    <property type="gene ID" value="ASTEI08166"/>
</dbReference>
<evidence type="ECO:0000313" key="3">
    <source>
        <dbReference type="Proteomes" id="UP000076408"/>
    </source>
</evidence>
<reference evidence="3" key="1">
    <citation type="journal article" date="2014" name="Genome Biol.">
        <title>Genome analysis of a major urban malaria vector mosquito, Anopheles stephensi.</title>
        <authorList>
            <person name="Jiang X."/>
            <person name="Peery A."/>
            <person name="Hall A.B."/>
            <person name="Sharma A."/>
            <person name="Chen X.G."/>
            <person name="Waterhouse R.M."/>
            <person name="Komissarov A."/>
            <person name="Riehle M.M."/>
            <person name="Shouche Y."/>
            <person name="Sharakhova M.V."/>
            <person name="Lawson D."/>
            <person name="Pakpour N."/>
            <person name="Arensburger P."/>
            <person name="Davidson V.L."/>
            <person name="Eiglmeier K."/>
            <person name="Emrich S."/>
            <person name="George P."/>
            <person name="Kennedy R.C."/>
            <person name="Mane S.P."/>
            <person name="Maslen G."/>
            <person name="Oringanje C."/>
            <person name="Qi Y."/>
            <person name="Settlage R."/>
            <person name="Tojo M."/>
            <person name="Tubio J.M."/>
            <person name="Unger M.F."/>
            <person name="Wang B."/>
            <person name="Vernick K.D."/>
            <person name="Ribeiro J.M."/>
            <person name="James A.A."/>
            <person name="Michel K."/>
            <person name="Riehle M.A."/>
            <person name="Luckhart S."/>
            <person name="Sharakhov I.V."/>
            <person name="Tu Z."/>
        </authorList>
    </citation>
    <scope>NUCLEOTIDE SEQUENCE [LARGE SCALE GENOMIC DNA]</scope>
    <source>
        <strain evidence="3">Indian</strain>
    </source>
</reference>
<dbReference type="SMART" id="SM00228">
    <property type="entry name" value="PDZ"/>
    <property type="match status" value="1"/>
</dbReference>
<dbReference type="Pfam" id="PF00621">
    <property type="entry name" value="RhoGEF"/>
    <property type="match status" value="1"/>
</dbReference>
<dbReference type="GO" id="GO:0005634">
    <property type="term" value="C:nucleus"/>
    <property type="evidence" value="ECO:0007669"/>
    <property type="project" value="TreeGrafter"/>
</dbReference>
<dbReference type="VEuPathDB" id="VectorBase:ASTE003660"/>
<protein>
    <submittedName>
        <fullName evidence="2">Uncharacterized protein</fullName>
    </submittedName>
</protein>
<dbReference type="InterPro" id="IPR035892">
    <property type="entry name" value="C2_domain_sf"/>
</dbReference>
<dbReference type="SUPFAM" id="SSF49562">
    <property type="entry name" value="C2 domain (Calcium/lipid-binding domain, CaLB)"/>
    <property type="match status" value="1"/>
</dbReference>
<dbReference type="VEuPathDB" id="VectorBase:ASTE003658"/>
<keyword evidence="3" id="KW-1185">Reference proteome</keyword>
<feature type="region of interest" description="Disordered" evidence="1">
    <location>
        <begin position="106"/>
        <end position="142"/>
    </location>
</feature>
<dbReference type="InterPro" id="IPR011993">
    <property type="entry name" value="PH-like_dom_sf"/>
</dbReference>
<feature type="region of interest" description="Disordered" evidence="1">
    <location>
        <begin position="1576"/>
        <end position="1595"/>
    </location>
</feature>
<accession>A0A182YI80</accession>
<dbReference type="InterPro" id="IPR036034">
    <property type="entry name" value="PDZ_sf"/>
</dbReference>
<feature type="compositionally biased region" description="Polar residues" evidence="1">
    <location>
        <begin position="106"/>
        <end position="123"/>
    </location>
</feature>
<dbReference type="InterPro" id="IPR001478">
    <property type="entry name" value="PDZ"/>
</dbReference>
<dbReference type="Gene3D" id="1.20.900.10">
    <property type="entry name" value="Dbl homology (DH) domain"/>
    <property type="match status" value="1"/>
</dbReference>
<dbReference type="GO" id="GO:0005886">
    <property type="term" value="C:plasma membrane"/>
    <property type="evidence" value="ECO:0007669"/>
    <property type="project" value="TreeGrafter"/>
</dbReference>
<dbReference type="SMART" id="SM00239">
    <property type="entry name" value="C2"/>
    <property type="match status" value="1"/>
</dbReference>
<dbReference type="GO" id="GO:0005085">
    <property type="term" value="F:guanyl-nucleotide exchange factor activity"/>
    <property type="evidence" value="ECO:0007669"/>
    <property type="project" value="InterPro"/>
</dbReference>
<dbReference type="VEuPathDB" id="VectorBase:ASTEI08166"/>
<dbReference type="Pfam" id="PF00595">
    <property type="entry name" value="PDZ"/>
    <property type="match status" value="1"/>
</dbReference>
<feature type="region of interest" description="Disordered" evidence="1">
    <location>
        <begin position="1479"/>
        <end position="1498"/>
    </location>
</feature>